<dbReference type="Pfam" id="PF13717">
    <property type="entry name" value="Zn_ribbon_4"/>
    <property type="match status" value="1"/>
</dbReference>
<keyword evidence="2" id="KW-1133">Transmembrane helix</keyword>
<keyword evidence="2" id="KW-0812">Transmembrane</keyword>
<evidence type="ECO:0000313" key="5">
    <source>
        <dbReference type="Proteomes" id="UP000634139"/>
    </source>
</evidence>
<keyword evidence="5" id="KW-1185">Reference proteome</keyword>
<feature type="domain" description="Zinc finger/thioredoxin putative" evidence="3">
    <location>
        <begin position="7"/>
        <end position="42"/>
    </location>
</feature>
<reference evidence="4" key="1">
    <citation type="journal article" date="2014" name="Int. J. Syst. Evol. Microbiol.">
        <title>Complete genome sequence of Corynebacterium casei LMG S-19264T (=DSM 44701T), isolated from a smear-ripened cheese.</title>
        <authorList>
            <consortium name="US DOE Joint Genome Institute (JGI-PGF)"/>
            <person name="Walter F."/>
            <person name="Albersmeier A."/>
            <person name="Kalinowski J."/>
            <person name="Ruckert C."/>
        </authorList>
    </citation>
    <scope>NUCLEOTIDE SEQUENCE</scope>
    <source>
        <strain evidence="4">KCTC 32422</strain>
    </source>
</reference>
<organism evidence="4 5">
    <name type="scientific">Novosphingobium arvoryzae</name>
    <dbReference type="NCBI Taxonomy" id="1256514"/>
    <lineage>
        <taxon>Bacteria</taxon>
        <taxon>Pseudomonadati</taxon>
        <taxon>Pseudomonadota</taxon>
        <taxon>Alphaproteobacteria</taxon>
        <taxon>Sphingomonadales</taxon>
        <taxon>Sphingomonadaceae</taxon>
        <taxon>Novosphingobium</taxon>
    </lineage>
</organism>
<gene>
    <name evidence="4" type="ORF">GCM10011617_23310</name>
</gene>
<feature type="region of interest" description="Disordered" evidence="1">
    <location>
        <begin position="43"/>
        <end position="169"/>
    </location>
</feature>
<dbReference type="InterPro" id="IPR011723">
    <property type="entry name" value="Znf/thioredoxin_put"/>
</dbReference>
<protein>
    <recommendedName>
        <fullName evidence="3">Zinc finger/thioredoxin putative domain-containing protein</fullName>
    </recommendedName>
</protein>
<name>A0A918RKP2_9SPHN</name>
<evidence type="ECO:0000259" key="3">
    <source>
        <dbReference type="Pfam" id="PF13717"/>
    </source>
</evidence>
<evidence type="ECO:0000256" key="2">
    <source>
        <dbReference type="SAM" id="Phobius"/>
    </source>
</evidence>
<feature type="compositionally biased region" description="Pro residues" evidence="1">
    <location>
        <begin position="68"/>
        <end position="89"/>
    </location>
</feature>
<accession>A0A918RKP2</accession>
<evidence type="ECO:0000313" key="4">
    <source>
        <dbReference type="EMBL" id="GHA01846.1"/>
    </source>
</evidence>
<dbReference type="NCBIfam" id="TIGR02098">
    <property type="entry name" value="MJ0042_CXXC"/>
    <property type="match status" value="1"/>
</dbReference>
<evidence type="ECO:0000256" key="1">
    <source>
        <dbReference type="SAM" id="MobiDB-lite"/>
    </source>
</evidence>
<comment type="caution">
    <text evidence="4">The sequence shown here is derived from an EMBL/GenBank/DDBJ whole genome shotgun (WGS) entry which is preliminary data.</text>
</comment>
<keyword evidence="2" id="KW-0472">Membrane</keyword>
<feature type="compositionally biased region" description="Basic and acidic residues" evidence="1">
    <location>
        <begin position="158"/>
        <end position="169"/>
    </location>
</feature>
<dbReference type="Proteomes" id="UP000634139">
    <property type="component" value="Unassembled WGS sequence"/>
</dbReference>
<sequence length="314" mass="33174">MLNGANMIISCPACSTRYVVPDSAVGVEGRTVRCAKCRHSWFQEGPDMAVPPPLRAAQPAPANTAPAAAPPAAAPAPAPSAPPPAPPEPAVDSSEAAQGAPVAAPEPDLAEPPSRPLAALDDAEGQNEPLPPPPPLRRDEDLPGRPVYADPAYGADFDDGRSSFDYEPPFRPRRNPARMWTIAAALFAVVALGAVGATAWYGLPDWMPFARPTFAEAQPGLKLDFPAKQQDRRQLPNGTWYYGINGKVTNISDVSRSVPTILVVLRGARGQIVRTAEIRPAKRVLAPGESVSVNEALVPVEKSAVKAQFGWKPG</sequence>
<reference evidence="4" key="2">
    <citation type="submission" date="2020-09" db="EMBL/GenBank/DDBJ databases">
        <authorList>
            <person name="Sun Q."/>
            <person name="Kim S."/>
        </authorList>
    </citation>
    <scope>NUCLEOTIDE SEQUENCE</scope>
    <source>
        <strain evidence="4">KCTC 32422</strain>
    </source>
</reference>
<dbReference type="AlphaFoldDB" id="A0A918RKP2"/>
<proteinExistence type="predicted"/>
<feature type="compositionally biased region" description="Low complexity" evidence="1">
    <location>
        <begin position="55"/>
        <end position="67"/>
    </location>
</feature>
<feature type="transmembrane region" description="Helical" evidence="2">
    <location>
        <begin position="180"/>
        <end position="203"/>
    </location>
</feature>
<dbReference type="EMBL" id="BMZD01000005">
    <property type="protein sequence ID" value="GHA01846.1"/>
    <property type="molecule type" value="Genomic_DNA"/>
</dbReference>